<dbReference type="OrthoDB" id="2068320at2"/>
<sequence length="84" mass="9531">MILEISAVYQEMNQSLIQVVIWLIKSKTKYIITFILIVIFFSGIGFILMSDTWEFGSEQSMNLAGTILSAFSGFGLLIILYQKN</sequence>
<gene>
    <name evidence="2" type="ORF">DWV06_09510</name>
</gene>
<feature type="transmembrane region" description="Helical" evidence="1">
    <location>
        <begin position="30"/>
        <end position="49"/>
    </location>
</feature>
<dbReference type="Proteomes" id="UP000255036">
    <property type="component" value="Unassembled WGS sequence"/>
</dbReference>
<keyword evidence="1" id="KW-1133">Transmembrane helix</keyword>
<keyword evidence="1" id="KW-0472">Membrane</keyword>
<evidence type="ECO:0000256" key="1">
    <source>
        <dbReference type="SAM" id="Phobius"/>
    </source>
</evidence>
<keyword evidence="1" id="KW-0812">Transmembrane</keyword>
<evidence type="ECO:0000313" key="2">
    <source>
        <dbReference type="EMBL" id="RDU23434.1"/>
    </source>
</evidence>
<name>A0A371AV26_9FIRM</name>
<proteinExistence type="predicted"/>
<evidence type="ECO:0000313" key="3">
    <source>
        <dbReference type="Proteomes" id="UP000255036"/>
    </source>
</evidence>
<reference evidence="2 3" key="1">
    <citation type="submission" date="2018-07" db="EMBL/GenBank/DDBJ databases">
        <title>Anaerosacharophilus polymeroproducens gen. nov. sp. nov., an anaerobic bacterium isolated from salt field.</title>
        <authorList>
            <person name="Kim W."/>
            <person name="Yang S.-H."/>
            <person name="Oh J."/>
            <person name="Lee J.-H."/>
            <person name="Kwon K.K."/>
        </authorList>
    </citation>
    <scope>NUCLEOTIDE SEQUENCE [LARGE SCALE GENOMIC DNA]</scope>
    <source>
        <strain evidence="2 3">MCWD5</strain>
    </source>
</reference>
<accession>A0A371AV26</accession>
<dbReference type="EMBL" id="QRCT01000026">
    <property type="protein sequence ID" value="RDU23434.1"/>
    <property type="molecule type" value="Genomic_DNA"/>
</dbReference>
<dbReference type="RefSeq" id="WP_115481951.1">
    <property type="nucleotide sequence ID" value="NZ_QRCT01000026.1"/>
</dbReference>
<protein>
    <submittedName>
        <fullName evidence="2">Uncharacterized protein</fullName>
    </submittedName>
</protein>
<comment type="caution">
    <text evidence="2">The sequence shown here is derived from an EMBL/GenBank/DDBJ whole genome shotgun (WGS) entry which is preliminary data.</text>
</comment>
<keyword evidence="3" id="KW-1185">Reference proteome</keyword>
<organism evidence="2 3">
    <name type="scientific">Anaerosacchariphilus polymeriproducens</name>
    <dbReference type="NCBI Taxonomy" id="1812858"/>
    <lineage>
        <taxon>Bacteria</taxon>
        <taxon>Bacillati</taxon>
        <taxon>Bacillota</taxon>
        <taxon>Clostridia</taxon>
        <taxon>Lachnospirales</taxon>
        <taxon>Lachnospiraceae</taxon>
        <taxon>Anaerosacchariphilus</taxon>
    </lineage>
</organism>
<dbReference type="AlphaFoldDB" id="A0A371AV26"/>
<feature type="transmembrane region" description="Helical" evidence="1">
    <location>
        <begin position="61"/>
        <end position="81"/>
    </location>
</feature>